<dbReference type="Gene3D" id="1.10.287.70">
    <property type="match status" value="1"/>
</dbReference>
<protein>
    <submittedName>
        <fullName evidence="10">Unannotated protein</fullName>
    </submittedName>
</protein>
<evidence type="ECO:0000256" key="4">
    <source>
        <dbReference type="ARBA" id="ARBA00022989"/>
    </source>
</evidence>
<feature type="transmembrane region" description="Helical" evidence="8">
    <location>
        <begin position="51"/>
        <end position="69"/>
    </location>
</feature>
<reference evidence="10" key="1">
    <citation type="submission" date="2020-05" db="EMBL/GenBank/DDBJ databases">
        <authorList>
            <person name="Chiriac C."/>
            <person name="Salcher M."/>
            <person name="Ghai R."/>
            <person name="Kavagutti S V."/>
        </authorList>
    </citation>
    <scope>NUCLEOTIDE SEQUENCE</scope>
</reference>
<evidence type="ECO:0000256" key="3">
    <source>
        <dbReference type="ARBA" id="ARBA00022692"/>
    </source>
</evidence>
<feature type="transmembrane region" description="Helical" evidence="8">
    <location>
        <begin position="180"/>
        <end position="205"/>
    </location>
</feature>
<dbReference type="InterPro" id="IPR013099">
    <property type="entry name" value="K_chnl_dom"/>
</dbReference>
<evidence type="ECO:0000256" key="1">
    <source>
        <dbReference type="ARBA" id="ARBA00004141"/>
    </source>
</evidence>
<dbReference type="PRINTS" id="PR00169">
    <property type="entry name" value="KCHANNEL"/>
</dbReference>
<evidence type="ECO:0000256" key="8">
    <source>
        <dbReference type="SAM" id="Phobius"/>
    </source>
</evidence>
<dbReference type="GO" id="GO:0001508">
    <property type="term" value="P:action potential"/>
    <property type="evidence" value="ECO:0007669"/>
    <property type="project" value="TreeGrafter"/>
</dbReference>
<dbReference type="PANTHER" id="PTHR11537:SF254">
    <property type="entry name" value="POTASSIUM VOLTAGE-GATED CHANNEL PROTEIN SHAB"/>
    <property type="match status" value="1"/>
</dbReference>
<evidence type="ECO:0000259" key="9">
    <source>
        <dbReference type="Pfam" id="PF07885"/>
    </source>
</evidence>
<dbReference type="EMBL" id="CAEZVD010000124">
    <property type="protein sequence ID" value="CAB4626963.1"/>
    <property type="molecule type" value="Genomic_DNA"/>
</dbReference>
<dbReference type="GO" id="GO:0005249">
    <property type="term" value="F:voltage-gated potassium channel activity"/>
    <property type="evidence" value="ECO:0007669"/>
    <property type="project" value="InterPro"/>
</dbReference>
<dbReference type="AlphaFoldDB" id="A0A6J6IRK2"/>
<evidence type="ECO:0000256" key="5">
    <source>
        <dbReference type="ARBA" id="ARBA00023065"/>
    </source>
</evidence>
<dbReference type="InterPro" id="IPR027359">
    <property type="entry name" value="Volt_channel_dom_sf"/>
</dbReference>
<dbReference type="Gene3D" id="1.20.120.350">
    <property type="entry name" value="Voltage-gated potassium channels. Chain C"/>
    <property type="match status" value="1"/>
</dbReference>
<keyword evidence="5" id="KW-0406">Ion transport</keyword>
<keyword evidence="6 8" id="KW-0472">Membrane</keyword>
<feature type="transmembrane region" description="Helical" evidence="8">
    <location>
        <begin position="20"/>
        <end position="39"/>
    </location>
</feature>
<feature type="domain" description="Potassium channel" evidence="9">
    <location>
        <begin position="132"/>
        <end position="204"/>
    </location>
</feature>
<evidence type="ECO:0000256" key="6">
    <source>
        <dbReference type="ARBA" id="ARBA00023136"/>
    </source>
</evidence>
<dbReference type="InterPro" id="IPR028325">
    <property type="entry name" value="VG_K_chnl"/>
</dbReference>
<comment type="subcellular location">
    <subcellularLocation>
        <location evidence="1">Membrane</location>
        <topology evidence="1">Multi-pass membrane protein</topology>
    </subcellularLocation>
</comment>
<proteinExistence type="predicted"/>
<gene>
    <name evidence="10" type="ORF">UFOPK1909_00943</name>
</gene>
<keyword evidence="3 8" id="KW-0812">Transmembrane</keyword>
<feature type="transmembrane region" description="Helical" evidence="8">
    <location>
        <begin position="81"/>
        <end position="99"/>
    </location>
</feature>
<name>A0A6J6IRK2_9ZZZZ</name>
<organism evidence="10">
    <name type="scientific">freshwater metagenome</name>
    <dbReference type="NCBI Taxonomy" id="449393"/>
    <lineage>
        <taxon>unclassified sequences</taxon>
        <taxon>metagenomes</taxon>
        <taxon>ecological metagenomes</taxon>
    </lineage>
</organism>
<keyword evidence="7" id="KW-0407">Ion channel</keyword>
<accession>A0A6J6IRK2</accession>
<sequence length="214" mass="23500">MALTTYLTKVISSWTKWSSFPLGIAGLLYLGTYAGSVVFKPGSTLQTISELGSNVIWSLFFLDFLIKLFGIKKFGQFIGETWFDIICLLIPFFRFLRAFRVIFAIRSLGAFFQSRMHKTGAYVGALVPIIWFGSAVAVLDAERGQLGTSITGLPEAMWWSISTMTTIGFGDFPQSLEGRFIAVALMLSGIGLFSAAAGMFANWIISDPAKAKKV</sequence>
<feature type="transmembrane region" description="Helical" evidence="8">
    <location>
        <begin position="120"/>
        <end position="139"/>
    </location>
</feature>
<dbReference type="SUPFAM" id="SSF81324">
    <property type="entry name" value="Voltage-gated potassium channels"/>
    <property type="match status" value="1"/>
</dbReference>
<keyword evidence="2" id="KW-0813">Transport</keyword>
<evidence type="ECO:0000256" key="7">
    <source>
        <dbReference type="ARBA" id="ARBA00023303"/>
    </source>
</evidence>
<dbReference type="Pfam" id="PF07885">
    <property type="entry name" value="Ion_trans_2"/>
    <property type="match status" value="1"/>
</dbReference>
<dbReference type="GO" id="GO:0008076">
    <property type="term" value="C:voltage-gated potassium channel complex"/>
    <property type="evidence" value="ECO:0007669"/>
    <property type="project" value="InterPro"/>
</dbReference>
<keyword evidence="4 8" id="KW-1133">Transmembrane helix</keyword>
<evidence type="ECO:0000256" key="2">
    <source>
        <dbReference type="ARBA" id="ARBA00022448"/>
    </source>
</evidence>
<evidence type="ECO:0000313" key="10">
    <source>
        <dbReference type="EMBL" id="CAB4626963.1"/>
    </source>
</evidence>
<dbReference type="PANTHER" id="PTHR11537">
    <property type="entry name" value="VOLTAGE-GATED POTASSIUM CHANNEL"/>
    <property type="match status" value="1"/>
</dbReference>